<dbReference type="AlphaFoldDB" id="A0ABD0NUA7"/>
<gene>
    <name evidence="1" type="ORF">M9458_037317</name>
</gene>
<comment type="caution">
    <text evidence="1">The sequence shown here is derived from an EMBL/GenBank/DDBJ whole genome shotgun (WGS) entry which is preliminary data.</text>
</comment>
<feature type="non-terminal residue" evidence="1">
    <location>
        <position position="57"/>
    </location>
</feature>
<evidence type="ECO:0000313" key="2">
    <source>
        <dbReference type="Proteomes" id="UP001529510"/>
    </source>
</evidence>
<sequence length="57" mass="6546">LVVHCWTLEWQLLLKTHFIARRHDLIPTAVYGNSCSKSHGYDTCSTYGPDSTSYYPL</sequence>
<protein>
    <submittedName>
        <fullName evidence="1">Uncharacterized protein</fullName>
    </submittedName>
</protein>
<reference evidence="1 2" key="1">
    <citation type="submission" date="2024-05" db="EMBL/GenBank/DDBJ databases">
        <title>Genome sequencing and assembly of Indian major carp, Cirrhinus mrigala (Hamilton, 1822).</title>
        <authorList>
            <person name="Mohindra V."/>
            <person name="Chowdhury L.M."/>
            <person name="Lal K."/>
            <person name="Jena J.K."/>
        </authorList>
    </citation>
    <scope>NUCLEOTIDE SEQUENCE [LARGE SCALE GENOMIC DNA]</scope>
    <source>
        <strain evidence="1">CM1030</strain>
        <tissue evidence="1">Blood</tissue>
    </source>
</reference>
<organism evidence="1 2">
    <name type="scientific">Cirrhinus mrigala</name>
    <name type="common">Mrigala</name>
    <dbReference type="NCBI Taxonomy" id="683832"/>
    <lineage>
        <taxon>Eukaryota</taxon>
        <taxon>Metazoa</taxon>
        <taxon>Chordata</taxon>
        <taxon>Craniata</taxon>
        <taxon>Vertebrata</taxon>
        <taxon>Euteleostomi</taxon>
        <taxon>Actinopterygii</taxon>
        <taxon>Neopterygii</taxon>
        <taxon>Teleostei</taxon>
        <taxon>Ostariophysi</taxon>
        <taxon>Cypriniformes</taxon>
        <taxon>Cyprinidae</taxon>
        <taxon>Labeoninae</taxon>
        <taxon>Labeonini</taxon>
        <taxon>Cirrhinus</taxon>
    </lineage>
</organism>
<accession>A0ABD0NUA7</accession>
<proteinExistence type="predicted"/>
<dbReference type="Proteomes" id="UP001529510">
    <property type="component" value="Unassembled WGS sequence"/>
</dbReference>
<dbReference type="EMBL" id="JAMKFB020000019">
    <property type="protein sequence ID" value="KAL0165473.1"/>
    <property type="molecule type" value="Genomic_DNA"/>
</dbReference>
<name>A0ABD0NUA7_CIRMR</name>
<evidence type="ECO:0000313" key="1">
    <source>
        <dbReference type="EMBL" id="KAL0165473.1"/>
    </source>
</evidence>
<keyword evidence="2" id="KW-1185">Reference proteome</keyword>
<feature type="non-terminal residue" evidence="1">
    <location>
        <position position="1"/>
    </location>
</feature>